<comment type="caution">
    <text evidence="1">The sequence shown here is derived from an EMBL/GenBank/DDBJ whole genome shotgun (WGS) entry which is preliminary data.</text>
</comment>
<gene>
    <name evidence="1" type="ORF">GV828_09570</name>
</gene>
<dbReference type="InterPro" id="IPR013320">
    <property type="entry name" value="ConA-like_dom_sf"/>
</dbReference>
<keyword evidence="2" id="KW-1185">Reference proteome</keyword>
<dbReference type="SUPFAM" id="SSF49899">
    <property type="entry name" value="Concanavalin A-like lectins/glucanases"/>
    <property type="match status" value="1"/>
</dbReference>
<dbReference type="Proteomes" id="UP000798602">
    <property type="component" value="Unassembled WGS sequence"/>
</dbReference>
<dbReference type="EMBL" id="JAABLM010000010">
    <property type="protein sequence ID" value="NBL65446.1"/>
    <property type="molecule type" value="Genomic_DNA"/>
</dbReference>
<dbReference type="NCBIfam" id="NF038128">
    <property type="entry name" value="choice_anch_J"/>
    <property type="match status" value="1"/>
</dbReference>
<dbReference type="RefSeq" id="WP_166537265.1">
    <property type="nucleotide sequence ID" value="NZ_JAABLM010000010.1"/>
</dbReference>
<reference evidence="2" key="1">
    <citation type="submission" date="2020-01" db="EMBL/GenBank/DDBJ databases">
        <title>Sphingomonas sp. strain CSW-10.</title>
        <authorList>
            <person name="Chen W.-M."/>
        </authorList>
    </citation>
    <scope>NUCLEOTIDE SEQUENCE [LARGE SCALE GENOMIC DNA]</scope>
    <source>
        <strain evidence="2">NST-5</strain>
    </source>
</reference>
<protein>
    <submittedName>
        <fullName evidence="1">DUF5017 domain-containing protein</fullName>
    </submittedName>
</protein>
<name>A0ABW9Z9R6_9FLAO</name>
<evidence type="ECO:0000313" key="2">
    <source>
        <dbReference type="Proteomes" id="UP000798602"/>
    </source>
</evidence>
<evidence type="ECO:0000313" key="1">
    <source>
        <dbReference type="EMBL" id="NBL65446.1"/>
    </source>
</evidence>
<accession>A0ABW9Z9R6</accession>
<dbReference type="Gene3D" id="2.60.120.200">
    <property type="match status" value="1"/>
</dbReference>
<sequence>MKNIFLKFSLITLLATSGISCVSEDDFDIPPVKSALFFEDFNDNTNYETPLNTEGWSTVAEAGTVVWRERVFTDDNAGYAEFSSFNSGQPSNIAWLITPAINLEGGEKKLTFQSAQHHLESASNTIEVFVSTDYDGTNATTANWQPLTANFADMDNDWYEYVNSGTIDLSNYNGEIFIGFKATGNGTTLAGGFQIDNVIVY</sequence>
<dbReference type="PROSITE" id="PS51257">
    <property type="entry name" value="PROKAR_LIPOPROTEIN"/>
    <property type="match status" value="1"/>
</dbReference>
<proteinExistence type="predicted"/>
<organism evidence="1 2">
    <name type="scientific">Flavobacterium ichthyis</name>
    <dbReference type="NCBI Taxonomy" id="2698827"/>
    <lineage>
        <taxon>Bacteria</taxon>
        <taxon>Pseudomonadati</taxon>
        <taxon>Bacteroidota</taxon>
        <taxon>Flavobacteriia</taxon>
        <taxon>Flavobacteriales</taxon>
        <taxon>Flavobacteriaceae</taxon>
        <taxon>Flavobacterium</taxon>
    </lineage>
</organism>